<gene>
    <name evidence="2" type="ORF">EVAR_68910_1</name>
</gene>
<evidence type="ECO:0000256" key="1">
    <source>
        <dbReference type="SAM" id="MobiDB-lite"/>
    </source>
</evidence>
<dbReference type="AlphaFoldDB" id="A0A4C1ZUT5"/>
<evidence type="ECO:0000313" key="3">
    <source>
        <dbReference type="Proteomes" id="UP000299102"/>
    </source>
</evidence>
<dbReference type="Proteomes" id="UP000299102">
    <property type="component" value="Unassembled WGS sequence"/>
</dbReference>
<keyword evidence="3" id="KW-1185">Reference proteome</keyword>
<feature type="region of interest" description="Disordered" evidence="1">
    <location>
        <begin position="1"/>
        <end position="100"/>
    </location>
</feature>
<proteinExistence type="predicted"/>
<feature type="compositionally biased region" description="Basic and acidic residues" evidence="1">
    <location>
        <begin position="56"/>
        <end position="82"/>
    </location>
</feature>
<name>A0A4C1ZUT5_EUMVA</name>
<sequence>MLCLRHERDARRDARAASAPETLTLSALSVPRTHGGRVQETDYDEYGSESKPQKQNPDDFIVRPSDTHKTLYDSRGSKRMTESKQFNDGASTASAMTKGM</sequence>
<dbReference type="EMBL" id="BGZK01002088">
    <property type="protein sequence ID" value="GBP90533.1"/>
    <property type="molecule type" value="Genomic_DNA"/>
</dbReference>
<reference evidence="2 3" key="1">
    <citation type="journal article" date="2019" name="Commun. Biol.">
        <title>The bagworm genome reveals a unique fibroin gene that provides high tensile strength.</title>
        <authorList>
            <person name="Kono N."/>
            <person name="Nakamura H."/>
            <person name="Ohtoshi R."/>
            <person name="Tomita M."/>
            <person name="Numata K."/>
            <person name="Arakawa K."/>
        </authorList>
    </citation>
    <scope>NUCLEOTIDE SEQUENCE [LARGE SCALE GENOMIC DNA]</scope>
</reference>
<evidence type="ECO:0000313" key="2">
    <source>
        <dbReference type="EMBL" id="GBP90533.1"/>
    </source>
</evidence>
<accession>A0A4C1ZUT5</accession>
<comment type="caution">
    <text evidence="2">The sequence shown here is derived from an EMBL/GenBank/DDBJ whole genome shotgun (WGS) entry which is preliminary data.</text>
</comment>
<feature type="compositionally biased region" description="Polar residues" evidence="1">
    <location>
        <begin position="83"/>
        <end position="100"/>
    </location>
</feature>
<organism evidence="2 3">
    <name type="scientific">Eumeta variegata</name>
    <name type="common">Bagworm moth</name>
    <name type="synonym">Eumeta japonica</name>
    <dbReference type="NCBI Taxonomy" id="151549"/>
    <lineage>
        <taxon>Eukaryota</taxon>
        <taxon>Metazoa</taxon>
        <taxon>Ecdysozoa</taxon>
        <taxon>Arthropoda</taxon>
        <taxon>Hexapoda</taxon>
        <taxon>Insecta</taxon>
        <taxon>Pterygota</taxon>
        <taxon>Neoptera</taxon>
        <taxon>Endopterygota</taxon>
        <taxon>Lepidoptera</taxon>
        <taxon>Glossata</taxon>
        <taxon>Ditrysia</taxon>
        <taxon>Tineoidea</taxon>
        <taxon>Psychidae</taxon>
        <taxon>Oiketicinae</taxon>
        <taxon>Eumeta</taxon>
    </lineage>
</organism>
<feature type="compositionally biased region" description="Basic and acidic residues" evidence="1">
    <location>
        <begin position="1"/>
        <end position="15"/>
    </location>
</feature>
<protein>
    <submittedName>
        <fullName evidence="2">Uncharacterized protein</fullName>
    </submittedName>
</protein>